<dbReference type="Gene3D" id="3.30.710.10">
    <property type="entry name" value="Potassium Channel Kv1.1, Chain A"/>
    <property type="match status" value="2"/>
</dbReference>
<dbReference type="PANTHER" id="PTHR47843">
    <property type="entry name" value="BTB DOMAIN-CONTAINING PROTEIN-RELATED"/>
    <property type="match status" value="1"/>
</dbReference>
<protein>
    <recommendedName>
        <fullName evidence="2">BTB domain-containing protein</fullName>
    </recommendedName>
</protein>
<keyword evidence="4" id="KW-1185">Reference proteome</keyword>
<evidence type="ECO:0000313" key="3">
    <source>
        <dbReference type="EMBL" id="KAK3215808.1"/>
    </source>
</evidence>
<dbReference type="Proteomes" id="UP001280581">
    <property type="component" value="Unassembled WGS sequence"/>
</dbReference>
<dbReference type="CDD" id="cd18186">
    <property type="entry name" value="BTB_POZ_ZBTB_KLHL-like"/>
    <property type="match status" value="2"/>
</dbReference>
<keyword evidence="1" id="KW-0472">Membrane</keyword>
<dbReference type="PROSITE" id="PS50097">
    <property type="entry name" value="BTB"/>
    <property type="match status" value="2"/>
</dbReference>
<dbReference type="InterPro" id="IPR000210">
    <property type="entry name" value="BTB/POZ_dom"/>
</dbReference>
<name>A0AAN6M4U2_9PLEO</name>
<sequence length="492" mass="55940">MSNMAVRNPGQVLQLDNYSDMKIICKGHEFPVHKVVICTRSGFFGRAVRFPGVEAEDGKTGLPEDDLTIVQRMIQFIYEGEYTPQQPVPPTSRIENQYTYAFPHTCRPSAFTGNPTDNCNDYLYEVEGLKKLAQYKFQHWADTFHNHDIFVQAAKYAFQSTPDSDAGLRNIVLNTICKNVNLITQPEVEQFRLKPKRADFSYLYFYLIALTPPLHLPILCLVLDTHRPIRMVMAPQPQAVSTAAASQALVLESLKNLLTSGKFSDLTITCRNDCHKVHKNIVYSRAEFFKTAIENGTEAPIYLDHEESETVKRLIQFLYAGEYEPKSCLMILPDLPDNDEFPHTCPKLRSFPKKGCTRDICAHHKCGKDCHVTCDKFICLQCFPPAYEHLLIHSKMYECAEKYGVVGLKDVSKKNFETVCGLAWDKAVFAKAATHVFSSTPDCDKGLRDIIAETICEHPELLQKREIEDMVKEFQGLAFSIIKQKLEAGWNC</sequence>
<evidence type="ECO:0000256" key="1">
    <source>
        <dbReference type="SAM" id="Phobius"/>
    </source>
</evidence>
<feature type="transmembrane region" description="Helical" evidence="1">
    <location>
        <begin position="202"/>
        <end position="223"/>
    </location>
</feature>
<organism evidence="3 4">
    <name type="scientific">Pseudopithomyces chartarum</name>
    <dbReference type="NCBI Taxonomy" id="1892770"/>
    <lineage>
        <taxon>Eukaryota</taxon>
        <taxon>Fungi</taxon>
        <taxon>Dikarya</taxon>
        <taxon>Ascomycota</taxon>
        <taxon>Pezizomycotina</taxon>
        <taxon>Dothideomycetes</taxon>
        <taxon>Pleosporomycetidae</taxon>
        <taxon>Pleosporales</taxon>
        <taxon>Massarineae</taxon>
        <taxon>Didymosphaeriaceae</taxon>
        <taxon>Pseudopithomyces</taxon>
    </lineage>
</organism>
<proteinExistence type="predicted"/>
<dbReference type="Pfam" id="PF00651">
    <property type="entry name" value="BTB"/>
    <property type="match status" value="2"/>
</dbReference>
<feature type="domain" description="BTB" evidence="2">
    <location>
        <begin position="19"/>
        <end position="86"/>
    </location>
</feature>
<evidence type="ECO:0000259" key="2">
    <source>
        <dbReference type="PROSITE" id="PS50097"/>
    </source>
</evidence>
<comment type="caution">
    <text evidence="3">The sequence shown here is derived from an EMBL/GenBank/DDBJ whole genome shotgun (WGS) entry which is preliminary data.</text>
</comment>
<dbReference type="AlphaFoldDB" id="A0AAN6M4U2"/>
<accession>A0AAN6M4U2</accession>
<gene>
    <name evidence="3" type="ORF">GRF29_8g1102353</name>
</gene>
<feature type="domain" description="BTB" evidence="2">
    <location>
        <begin position="264"/>
        <end position="327"/>
    </location>
</feature>
<keyword evidence="1" id="KW-1133">Transmembrane helix</keyword>
<keyword evidence="1" id="KW-0812">Transmembrane</keyword>
<evidence type="ECO:0000313" key="4">
    <source>
        <dbReference type="Proteomes" id="UP001280581"/>
    </source>
</evidence>
<dbReference type="EMBL" id="WVTA01000002">
    <property type="protein sequence ID" value="KAK3215808.1"/>
    <property type="molecule type" value="Genomic_DNA"/>
</dbReference>
<dbReference type="InterPro" id="IPR011333">
    <property type="entry name" value="SKP1/BTB/POZ_sf"/>
</dbReference>
<dbReference type="SUPFAM" id="SSF54695">
    <property type="entry name" value="POZ domain"/>
    <property type="match status" value="2"/>
</dbReference>
<dbReference type="PANTHER" id="PTHR47843:SF5">
    <property type="entry name" value="BTB_POZ DOMAIN PROTEIN"/>
    <property type="match status" value="1"/>
</dbReference>
<reference evidence="3 4" key="1">
    <citation type="submission" date="2021-02" db="EMBL/GenBank/DDBJ databases">
        <title>Genome assembly of Pseudopithomyces chartarum.</title>
        <authorList>
            <person name="Jauregui R."/>
            <person name="Singh J."/>
            <person name="Voisey C."/>
        </authorList>
    </citation>
    <scope>NUCLEOTIDE SEQUENCE [LARGE SCALE GENOMIC DNA]</scope>
    <source>
        <strain evidence="3 4">AGR01</strain>
    </source>
</reference>